<dbReference type="Pfam" id="PF00550">
    <property type="entry name" value="PP-binding"/>
    <property type="match status" value="1"/>
</dbReference>
<dbReference type="SUPFAM" id="SSF52777">
    <property type="entry name" value="CoA-dependent acyltransferases"/>
    <property type="match status" value="1"/>
</dbReference>
<proteinExistence type="predicted"/>
<dbReference type="InterPro" id="IPR009081">
    <property type="entry name" value="PP-bd_ACP"/>
</dbReference>
<reference evidence="5 7" key="2">
    <citation type="submission" date="2018-12" db="EMBL/GenBank/DDBJ databases">
        <title>Legionella sp,whole genome shotgun sequence.</title>
        <authorList>
            <person name="Wu H."/>
        </authorList>
    </citation>
    <scope>NUCLEOTIDE SEQUENCE [LARGE SCALE GENOMIC DNA]</scope>
    <source>
        <strain evidence="7">km489</strain>
        <strain evidence="5">Km489</strain>
    </source>
</reference>
<dbReference type="EMBL" id="QHJG01000020">
    <property type="protein sequence ID" value="PWY55263.1"/>
    <property type="molecule type" value="Genomic_DNA"/>
</dbReference>
<dbReference type="InterPro" id="IPR020845">
    <property type="entry name" value="AMP-binding_CS"/>
</dbReference>
<dbReference type="AlphaFoldDB" id="A0A317TZS6"/>
<dbReference type="InterPro" id="IPR025110">
    <property type="entry name" value="AMP-bd_C"/>
</dbReference>
<dbReference type="GO" id="GO:0005737">
    <property type="term" value="C:cytoplasm"/>
    <property type="evidence" value="ECO:0007669"/>
    <property type="project" value="TreeGrafter"/>
</dbReference>
<dbReference type="SUPFAM" id="SSF56801">
    <property type="entry name" value="Acetyl-CoA synthetase-like"/>
    <property type="match status" value="1"/>
</dbReference>
<dbReference type="PROSITE" id="PS00455">
    <property type="entry name" value="AMP_BINDING"/>
    <property type="match status" value="1"/>
</dbReference>
<gene>
    <name evidence="4" type="ORF">DGG96_12410</name>
    <name evidence="5" type="ORF">ELY20_08825</name>
</gene>
<dbReference type="Proteomes" id="UP000247152">
    <property type="component" value="Unassembled WGS sequence"/>
</dbReference>
<reference evidence="4 6" key="1">
    <citation type="submission" date="2018-05" db="EMBL/GenBank/DDBJ databases">
        <title>Legionella qingyii sp.nov., whole genome shotgun sequence.</title>
        <authorList>
            <person name="Wu H."/>
            <person name="Zhu Q."/>
            <person name="Hu C."/>
        </authorList>
    </citation>
    <scope>NUCLEOTIDE SEQUENCE [LARGE SCALE GENOMIC DNA]</scope>
    <source>
        <strain evidence="4 6">HEB18</strain>
    </source>
</reference>
<dbReference type="GO" id="GO:0044550">
    <property type="term" value="P:secondary metabolite biosynthetic process"/>
    <property type="evidence" value="ECO:0007669"/>
    <property type="project" value="TreeGrafter"/>
</dbReference>
<evidence type="ECO:0000313" key="5">
    <source>
        <dbReference type="EMBL" id="RUR22815.1"/>
    </source>
</evidence>
<sequence>MSLHQYTKKVQRPITPSEKLYLVGDAMNHSFSLQLVLEMNSQVDVSSLNKAIVQASSANPYVHMRAKLRYINSIWYNDPEKSIDSEASQVIKMEWDGNNIQGLSLFHGHKFEPSHSATQIIYIKGKRHFLVFRAFHGVMDGMGLYHWVKEIFRAWRKKPLIGTDLTMTDYEFLMQKRKIEYRPNFPLNCIAPTGNNGSAHTHYLWHKVTLSGKVNAIIAKICQILLENSAELGAEKARFMIPVDLRHHVEANTTANFSNPIFIEAKKGGDWSTIYCDIVKQLSCQNELHIGTYDAYLHHLPLSLLKVLLNALIYYQNKKNQYMMSGIVSKLSIDLSDLNLEQDCKAIDGFFLPINVPIAPIVLIVTEHNSATTICFSVSNAHATLETCTHLANQFKKLVGEPELVPDNNLPYCDTLWPVYNNTLVEFPQEKTIFTKILESSIEHSHKHALISKAQTITYKQLSHRVLEIASFFSDIGVGCGDKVAIYLPRNEDMICSMLACWYLGAAYIPIDIKSPIAWVLALLEDAQPALVIHEEFALLKQHYPGLSTHIPLQIISSKTPRSNGNSLTQLAYIIYTSGSTGTPKGVMINHGQLLNYLSWAFKTYRNNNQPYHTALFTSIAFDLTVTSLFLPLLSGGSLMLIPEPINTVTLKDILTKQTINFLKLTPSHLRMISLLPMSLGHQLTLVVGGEDLPCKLAQSIVEKIPAVRIFNEYGPTETTVGCMVHQFDVTKDLHGSVPIGIPAANTRIYCLNSELKPVRLAEEGEIYIAGCNVGVGYLNEPQLTSKYFMDDPFFPGERMYQSGDLAKHREDGLLVYLRRKDQQTKIRGHRIELAEIENVLLAIEGISQAVVTLIKQKYFLDEEHNELAAYVVSESKGQEINLRGELSAVLPSYMIPKYFIYLTELPLTINGKVDYKKLPDPASELIDKNIDGHDDLLAQIRQLFANVLSLPLEVIDNHATFGDMGGDSMQMAYMINELITKMISPQHHIVFSNELERLLVRATPYNFYKHLSKII</sequence>
<dbReference type="PANTHER" id="PTHR45527">
    <property type="entry name" value="NONRIBOSOMAL PEPTIDE SYNTHETASE"/>
    <property type="match status" value="1"/>
</dbReference>
<accession>A0A317TZS6</accession>
<dbReference type="NCBIfam" id="TIGR01733">
    <property type="entry name" value="AA-adenyl-dom"/>
    <property type="match status" value="1"/>
</dbReference>
<protein>
    <submittedName>
        <fullName evidence="5">Amino acid adenylation domain-containing protein</fullName>
    </submittedName>
</protein>
<evidence type="ECO:0000313" key="6">
    <source>
        <dbReference type="Proteomes" id="UP000247152"/>
    </source>
</evidence>
<organism evidence="4 6">
    <name type="scientific">Legionella qingyii</name>
    <dbReference type="NCBI Taxonomy" id="2184757"/>
    <lineage>
        <taxon>Bacteria</taxon>
        <taxon>Pseudomonadati</taxon>
        <taxon>Pseudomonadota</taxon>
        <taxon>Gammaproteobacteria</taxon>
        <taxon>Legionellales</taxon>
        <taxon>Legionellaceae</taxon>
        <taxon>Legionella</taxon>
    </lineage>
</organism>
<comment type="caution">
    <text evidence="4">The sequence shown here is derived from an EMBL/GenBank/DDBJ whole genome shotgun (WGS) entry which is preliminary data.</text>
</comment>
<keyword evidence="7" id="KW-1185">Reference proteome</keyword>
<evidence type="ECO:0000259" key="3">
    <source>
        <dbReference type="Pfam" id="PF13193"/>
    </source>
</evidence>
<evidence type="ECO:0000313" key="7">
    <source>
        <dbReference type="Proteomes" id="UP000287374"/>
    </source>
</evidence>
<evidence type="ECO:0000259" key="1">
    <source>
        <dbReference type="Pfam" id="PF00501"/>
    </source>
</evidence>
<feature type="domain" description="Carrier" evidence="2">
    <location>
        <begin position="940"/>
        <end position="979"/>
    </location>
</feature>
<dbReference type="InterPro" id="IPR010071">
    <property type="entry name" value="AA_adenyl_dom"/>
</dbReference>
<dbReference type="Pfam" id="PF00501">
    <property type="entry name" value="AMP-binding"/>
    <property type="match status" value="1"/>
</dbReference>
<dbReference type="InterPro" id="IPR000873">
    <property type="entry name" value="AMP-dep_synth/lig_dom"/>
</dbReference>
<dbReference type="CDD" id="cd05930">
    <property type="entry name" value="A_NRPS"/>
    <property type="match status" value="1"/>
</dbReference>
<evidence type="ECO:0000313" key="4">
    <source>
        <dbReference type="EMBL" id="PWY55263.1"/>
    </source>
</evidence>
<dbReference type="PANTHER" id="PTHR45527:SF1">
    <property type="entry name" value="FATTY ACID SYNTHASE"/>
    <property type="match status" value="1"/>
</dbReference>
<dbReference type="GO" id="GO:0043041">
    <property type="term" value="P:amino acid activation for nonribosomal peptide biosynthetic process"/>
    <property type="evidence" value="ECO:0007669"/>
    <property type="project" value="TreeGrafter"/>
</dbReference>
<name>A0A317TZS6_9GAMM</name>
<dbReference type="EMBL" id="RZGX01000010">
    <property type="protein sequence ID" value="RUR22815.1"/>
    <property type="molecule type" value="Genomic_DNA"/>
</dbReference>
<dbReference type="OrthoDB" id="9757559at2"/>
<dbReference type="Gene3D" id="3.30.300.30">
    <property type="match status" value="1"/>
</dbReference>
<dbReference type="Pfam" id="PF13193">
    <property type="entry name" value="AMP-binding_C"/>
    <property type="match status" value="1"/>
</dbReference>
<feature type="domain" description="AMP-binding enzyme C-terminal" evidence="3">
    <location>
        <begin position="836"/>
        <end position="913"/>
    </location>
</feature>
<evidence type="ECO:0000259" key="2">
    <source>
        <dbReference type="Pfam" id="PF00550"/>
    </source>
</evidence>
<dbReference type="Gene3D" id="2.30.38.10">
    <property type="entry name" value="Luciferase, Domain 3"/>
    <property type="match status" value="1"/>
</dbReference>
<dbReference type="RefSeq" id="WP_110142982.1">
    <property type="nucleotide sequence ID" value="NZ_QHJG01000020.1"/>
</dbReference>
<feature type="domain" description="AMP-dependent synthetase/ligase" evidence="1">
    <location>
        <begin position="444"/>
        <end position="779"/>
    </location>
</feature>
<dbReference type="GO" id="GO:0031177">
    <property type="term" value="F:phosphopantetheine binding"/>
    <property type="evidence" value="ECO:0007669"/>
    <property type="project" value="TreeGrafter"/>
</dbReference>
<dbReference type="Gene3D" id="3.40.50.980">
    <property type="match status" value="2"/>
</dbReference>
<dbReference type="Proteomes" id="UP000287374">
    <property type="component" value="Unassembled WGS sequence"/>
</dbReference>
<dbReference type="InterPro" id="IPR045851">
    <property type="entry name" value="AMP-bd_C_sf"/>
</dbReference>